<reference evidence="4" key="1">
    <citation type="submission" date="2022-08" db="UniProtKB">
        <authorList>
            <consortium name="EnsemblMetazoa"/>
        </authorList>
    </citation>
    <scope>IDENTIFICATION</scope>
    <source>
        <strain evidence="4">Dongola</strain>
    </source>
</reference>
<dbReference type="EMBL" id="APCN01001636">
    <property type="status" value="NOT_ANNOTATED_CDS"/>
    <property type="molecule type" value="Genomic_DNA"/>
</dbReference>
<dbReference type="AlphaFoldDB" id="A0A182HR36"/>
<dbReference type="Pfam" id="PF15430">
    <property type="entry name" value="SVWC"/>
    <property type="match status" value="1"/>
</dbReference>
<dbReference type="PANTHER" id="PTHR39957">
    <property type="entry name" value="AT09846P1-RELATED"/>
    <property type="match status" value="1"/>
</dbReference>
<dbReference type="SMART" id="SM01318">
    <property type="entry name" value="SVWC"/>
    <property type="match status" value="1"/>
</dbReference>
<dbReference type="VEuPathDB" id="VectorBase:AARA21_005271"/>
<organism evidence="4 5">
    <name type="scientific">Anopheles arabiensis</name>
    <name type="common">Mosquito</name>
    <dbReference type="NCBI Taxonomy" id="7173"/>
    <lineage>
        <taxon>Eukaryota</taxon>
        <taxon>Metazoa</taxon>
        <taxon>Ecdysozoa</taxon>
        <taxon>Arthropoda</taxon>
        <taxon>Hexapoda</taxon>
        <taxon>Insecta</taxon>
        <taxon>Pterygota</taxon>
        <taxon>Neoptera</taxon>
        <taxon>Endopterygota</taxon>
        <taxon>Diptera</taxon>
        <taxon>Nematocera</taxon>
        <taxon>Culicoidea</taxon>
        <taxon>Culicidae</taxon>
        <taxon>Anophelinae</taxon>
        <taxon>Anopheles</taxon>
    </lineage>
</organism>
<evidence type="ECO:0000256" key="2">
    <source>
        <dbReference type="ARBA" id="ARBA00022525"/>
    </source>
</evidence>
<feature type="domain" description="Single" evidence="3">
    <location>
        <begin position="44"/>
        <end position="111"/>
    </location>
</feature>
<dbReference type="KEGG" id="aara:120904171"/>
<dbReference type="Proteomes" id="UP000075840">
    <property type="component" value="Unassembled WGS sequence"/>
</dbReference>
<dbReference type="RefSeq" id="XP_040169915.1">
    <property type="nucleotide sequence ID" value="XM_040313981.1"/>
</dbReference>
<dbReference type="InterPro" id="IPR029277">
    <property type="entry name" value="SVWC_dom"/>
</dbReference>
<dbReference type="PANTHER" id="PTHR39957:SF2">
    <property type="entry name" value="GEO11553P1"/>
    <property type="match status" value="1"/>
</dbReference>
<dbReference type="InterPro" id="IPR053308">
    <property type="entry name" value="Vago-like"/>
</dbReference>
<evidence type="ECO:0000313" key="5">
    <source>
        <dbReference type="Proteomes" id="UP000075840"/>
    </source>
</evidence>
<dbReference type="GO" id="GO:0005576">
    <property type="term" value="C:extracellular region"/>
    <property type="evidence" value="ECO:0007669"/>
    <property type="project" value="UniProtKB-SubCell"/>
</dbReference>
<protein>
    <recommendedName>
        <fullName evidence="3">Single domain-containing protein</fullName>
    </recommendedName>
</protein>
<sequence>MKPSTNVKVLATLFLLQMIFLMPFSQAYVYIIPNAKSKVQEGSCYDESLKINVPVNEVRQRTGKCESMSCSDDYSLHVAGCGSIAVGPGMIITPTDYSKPYPDCCPHPALSAENVV</sequence>
<accession>A0A182HR36</accession>
<proteinExistence type="predicted"/>
<name>A0A182HR36_ANOAR</name>
<keyword evidence="2" id="KW-0964">Secreted</keyword>
<evidence type="ECO:0000259" key="3">
    <source>
        <dbReference type="SMART" id="SM01318"/>
    </source>
</evidence>
<comment type="subcellular location">
    <subcellularLocation>
        <location evidence="1">Secreted</location>
    </subcellularLocation>
</comment>
<dbReference type="VEuPathDB" id="VectorBase:AARA003729"/>
<keyword evidence="5" id="KW-1185">Reference proteome</keyword>
<dbReference type="GeneID" id="120904171"/>
<evidence type="ECO:0000313" key="4">
    <source>
        <dbReference type="EnsemblMetazoa" id="AARA003729-PA"/>
    </source>
</evidence>
<evidence type="ECO:0000256" key="1">
    <source>
        <dbReference type="ARBA" id="ARBA00004613"/>
    </source>
</evidence>
<dbReference type="EnsemblMetazoa" id="AARA003729-RA">
    <property type="protein sequence ID" value="AARA003729-PA"/>
    <property type="gene ID" value="AARA003729"/>
</dbReference>